<organism evidence="1 2">
    <name type="scientific">Nothophoma quercina</name>
    <dbReference type="NCBI Taxonomy" id="749835"/>
    <lineage>
        <taxon>Eukaryota</taxon>
        <taxon>Fungi</taxon>
        <taxon>Dikarya</taxon>
        <taxon>Ascomycota</taxon>
        <taxon>Pezizomycotina</taxon>
        <taxon>Dothideomycetes</taxon>
        <taxon>Pleosporomycetidae</taxon>
        <taxon>Pleosporales</taxon>
        <taxon>Pleosporineae</taxon>
        <taxon>Didymellaceae</taxon>
        <taxon>Nothophoma</taxon>
    </lineage>
</organism>
<accession>A0ABR3RP13</accession>
<dbReference type="PANTHER" id="PTHR37845:SF1">
    <property type="entry name" value="SEQUENCE ORPHAN"/>
    <property type="match status" value="1"/>
</dbReference>
<dbReference type="EMBL" id="JAKIXB020000008">
    <property type="protein sequence ID" value="KAL1606097.1"/>
    <property type="molecule type" value="Genomic_DNA"/>
</dbReference>
<dbReference type="PANTHER" id="PTHR37845">
    <property type="entry name" value="SEQUENCE ORPHAN"/>
    <property type="match status" value="1"/>
</dbReference>
<reference evidence="1 2" key="1">
    <citation type="submission" date="2024-02" db="EMBL/GenBank/DDBJ databases">
        <title>De novo assembly and annotation of 12 fungi associated with fruit tree decline syndrome in Ontario, Canada.</title>
        <authorList>
            <person name="Sulman M."/>
            <person name="Ellouze W."/>
            <person name="Ilyukhin E."/>
        </authorList>
    </citation>
    <scope>NUCLEOTIDE SEQUENCE [LARGE SCALE GENOMIC DNA]</scope>
    <source>
        <strain evidence="1 2">M97-236</strain>
    </source>
</reference>
<comment type="caution">
    <text evidence="1">The sequence shown here is derived from an EMBL/GenBank/DDBJ whole genome shotgun (WGS) entry which is preliminary data.</text>
</comment>
<proteinExistence type="predicted"/>
<dbReference type="Proteomes" id="UP001521222">
    <property type="component" value="Unassembled WGS sequence"/>
</dbReference>
<keyword evidence="2" id="KW-1185">Reference proteome</keyword>
<gene>
    <name evidence="1" type="ORF">SLS59_003222</name>
</gene>
<evidence type="ECO:0000313" key="1">
    <source>
        <dbReference type="EMBL" id="KAL1606097.1"/>
    </source>
</evidence>
<sequence length="253" mass="27157">MADSQNQKTRSLAFGDEPVVLKESLPKPSISTVTSPKVTAQDATTQWNTNKLGLRLGSDALAAGAAGALVAPIITIIDKGIIENASGRNTLGESLKKSAKELVLKPHVFLRGKPFVLIFSLYFGTYFTANSIDTIQSIKANTPYSSTTAGTSKFVATSTSNLALCLYKDNQFTQLFGSAGSKRPVPLPTFALFTVRDCLTIFASFNLPPLFAPKIEAYMGEEVKKYVGAASVAQFVTPAAIQFMRGWADRMEG</sequence>
<evidence type="ECO:0000313" key="2">
    <source>
        <dbReference type="Proteomes" id="UP001521222"/>
    </source>
</evidence>
<protein>
    <submittedName>
        <fullName evidence="1">Uncharacterized protein</fullName>
    </submittedName>
</protein>
<name>A0ABR3RP13_9PLEO</name>
<dbReference type="InterPro" id="IPR038781">
    <property type="entry name" value="C365.16-ike"/>
</dbReference>